<dbReference type="Proteomes" id="UP001150238">
    <property type="component" value="Unassembled WGS sequence"/>
</dbReference>
<dbReference type="InterPro" id="IPR016024">
    <property type="entry name" value="ARM-type_fold"/>
</dbReference>
<comment type="subcellular location">
    <subcellularLocation>
        <location evidence="1">Nucleus</location>
    </subcellularLocation>
</comment>
<feature type="compositionally biased region" description="Polar residues" evidence="5">
    <location>
        <begin position="672"/>
        <end position="709"/>
    </location>
</feature>
<feature type="region of interest" description="Disordered" evidence="5">
    <location>
        <begin position="672"/>
        <end position="730"/>
    </location>
</feature>
<gene>
    <name evidence="7" type="ORF">C8J55DRAFT_556180</name>
</gene>
<organism evidence="7 8">
    <name type="scientific">Lentinula lateritia</name>
    <dbReference type="NCBI Taxonomy" id="40482"/>
    <lineage>
        <taxon>Eukaryota</taxon>
        <taxon>Fungi</taxon>
        <taxon>Dikarya</taxon>
        <taxon>Basidiomycota</taxon>
        <taxon>Agaricomycotina</taxon>
        <taxon>Agaricomycetes</taxon>
        <taxon>Agaricomycetidae</taxon>
        <taxon>Agaricales</taxon>
        <taxon>Marasmiineae</taxon>
        <taxon>Omphalotaceae</taxon>
        <taxon>Lentinula</taxon>
    </lineage>
</organism>
<dbReference type="AlphaFoldDB" id="A0A9W9AXC3"/>
<comment type="caution">
    <text evidence="7">The sequence shown here is derived from an EMBL/GenBank/DDBJ whole genome shotgun (WGS) entry which is preliminary data.</text>
</comment>
<dbReference type="GO" id="GO:0006364">
    <property type="term" value="P:rRNA processing"/>
    <property type="evidence" value="ECO:0007669"/>
    <property type="project" value="TreeGrafter"/>
</dbReference>
<dbReference type="GO" id="GO:0005634">
    <property type="term" value="C:nucleus"/>
    <property type="evidence" value="ECO:0007669"/>
    <property type="project" value="UniProtKB-SubCell"/>
</dbReference>
<evidence type="ECO:0000256" key="2">
    <source>
        <dbReference type="ARBA" id="ARBA00010511"/>
    </source>
</evidence>
<keyword evidence="4" id="KW-0539">Nucleus</keyword>
<feature type="domain" description="Pre-rRNA-processing protein RIX1 N-terminal" evidence="6">
    <location>
        <begin position="9"/>
        <end position="192"/>
    </location>
</feature>
<evidence type="ECO:0000256" key="5">
    <source>
        <dbReference type="SAM" id="MobiDB-lite"/>
    </source>
</evidence>
<dbReference type="PANTHER" id="PTHR34105:SF1">
    <property type="entry name" value="PROLINE-, GLUTAMIC ACID- AND LEUCINE-RICH PROTEIN 1"/>
    <property type="match status" value="1"/>
</dbReference>
<comment type="similarity">
    <text evidence="2">Belongs to the RIX1/PELP1 family.</text>
</comment>
<dbReference type="EMBL" id="JANVFS010000005">
    <property type="protein sequence ID" value="KAJ4491892.1"/>
    <property type="molecule type" value="Genomic_DNA"/>
</dbReference>
<dbReference type="PANTHER" id="PTHR34105">
    <property type="entry name" value="PROLINE-, GLUTAMIC ACID- AND LEUCINE-RICH PROTEIN 1"/>
    <property type="match status" value="1"/>
</dbReference>
<name>A0A9W9AXC3_9AGAR</name>
<accession>A0A9W9AXC3</accession>
<evidence type="ECO:0000256" key="3">
    <source>
        <dbReference type="ARBA" id="ARBA00021502"/>
    </source>
</evidence>
<dbReference type="Pfam" id="PF08167">
    <property type="entry name" value="RIX1"/>
    <property type="match status" value="1"/>
</dbReference>
<dbReference type="SUPFAM" id="SSF48371">
    <property type="entry name" value="ARM repeat"/>
    <property type="match status" value="1"/>
</dbReference>
<evidence type="ECO:0000313" key="8">
    <source>
        <dbReference type="Proteomes" id="UP001150238"/>
    </source>
</evidence>
<evidence type="ECO:0000256" key="1">
    <source>
        <dbReference type="ARBA" id="ARBA00004123"/>
    </source>
</evidence>
<reference evidence="7" key="2">
    <citation type="journal article" date="2023" name="Proc. Natl. Acad. Sci. U.S.A.">
        <title>A global phylogenomic analysis of the shiitake genus Lentinula.</title>
        <authorList>
            <person name="Sierra-Patev S."/>
            <person name="Min B."/>
            <person name="Naranjo-Ortiz M."/>
            <person name="Looney B."/>
            <person name="Konkel Z."/>
            <person name="Slot J.C."/>
            <person name="Sakamoto Y."/>
            <person name="Steenwyk J.L."/>
            <person name="Rokas A."/>
            <person name="Carro J."/>
            <person name="Camarero S."/>
            <person name="Ferreira P."/>
            <person name="Molpeceres G."/>
            <person name="Ruiz-Duenas F.J."/>
            <person name="Serrano A."/>
            <person name="Henrissat B."/>
            <person name="Drula E."/>
            <person name="Hughes K.W."/>
            <person name="Mata J.L."/>
            <person name="Ishikawa N.K."/>
            <person name="Vargas-Isla R."/>
            <person name="Ushijima S."/>
            <person name="Smith C.A."/>
            <person name="Donoghue J."/>
            <person name="Ahrendt S."/>
            <person name="Andreopoulos W."/>
            <person name="He G."/>
            <person name="LaButti K."/>
            <person name="Lipzen A."/>
            <person name="Ng V."/>
            <person name="Riley R."/>
            <person name="Sandor L."/>
            <person name="Barry K."/>
            <person name="Martinez A.T."/>
            <person name="Xiao Y."/>
            <person name="Gibbons J.G."/>
            <person name="Terashima K."/>
            <person name="Grigoriev I.V."/>
            <person name="Hibbett D."/>
        </authorList>
    </citation>
    <scope>NUCLEOTIDE SEQUENCE</scope>
    <source>
        <strain evidence="7">Sp2 HRB7682 ss15</strain>
    </source>
</reference>
<evidence type="ECO:0000256" key="4">
    <source>
        <dbReference type="ARBA" id="ARBA00023242"/>
    </source>
</evidence>
<reference evidence="7" key="1">
    <citation type="submission" date="2022-08" db="EMBL/GenBank/DDBJ databases">
        <authorList>
            <consortium name="DOE Joint Genome Institute"/>
            <person name="Min B."/>
            <person name="Riley R."/>
            <person name="Sierra-Patev S."/>
            <person name="Naranjo-Ortiz M."/>
            <person name="Looney B."/>
            <person name="Konkel Z."/>
            <person name="Slot J.C."/>
            <person name="Sakamoto Y."/>
            <person name="Steenwyk J.L."/>
            <person name="Rokas A."/>
            <person name="Carro J."/>
            <person name="Camarero S."/>
            <person name="Ferreira P."/>
            <person name="Molpeceres G."/>
            <person name="Ruiz-Duenas F.J."/>
            <person name="Serrano A."/>
            <person name="Henrissat B."/>
            <person name="Drula E."/>
            <person name="Hughes K.W."/>
            <person name="Mata J.L."/>
            <person name="Ishikawa N.K."/>
            <person name="Vargas-Isla R."/>
            <person name="Ushijima S."/>
            <person name="Smith C.A."/>
            <person name="Ahrendt S."/>
            <person name="Andreopoulos W."/>
            <person name="He G."/>
            <person name="Labutti K."/>
            <person name="Lipzen A."/>
            <person name="Ng V."/>
            <person name="Sandor L."/>
            <person name="Barry K."/>
            <person name="Martinez A.T."/>
            <person name="Xiao Y."/>
            <person name="Gibbons J.G."/>
            <person name="Terashima K."/>
            <person name="Hibbett D.S."/>
            <person name="Grigoriev I.V."/>
        </authorList>
    </citation>
    <scope>NUCLEOTIDE SEQUENCE</scope>
    <source>
        <strain evidence="7">Sp2 HRB7682 ss15</strain>
    </source>
</reference>
<sequence length="730" mass="79863">MDSTHPLKALLNFHLASDASAVVHLPFVTGIITAKHFLSSPHLAKWTSRINSLLHSKDAGARWAGLCLAHRTSICSKLVMIESAQSWLGVAIPLLSKKEPLPNLIASINLCRMVFRNATDTPEFQRQVSTPNVLKFTTALIVFLEKDSDLELKKLVLKTLARLIPLYPNIHRASHASLLSIVSRIFSQSAPNHISQELVEPACLLYSVLHYTGGKVGAANLWRKSLDDSISSAWTAFMGVRTTFPDENGRFPQVQLLHEEPATSVTLNMERLCMSIQVIGNLLQSPTQRPVQVPVGSLVNLASKMLLVTVEDEAPSNIDPIVWAMETAVIPRIWRAACDLIKCLCECIDRHLTTYSSRLLSYIAFRLEQKISLFNQIPFLETVHALLTRCHPSHSPLLSSRLTRIALSNLMVILPSQTDVQNSMAQTGGTNKSKKGRKRAKNYEGDELFKASGDVICPTTDDVKAVLISCDVLRLLLQNANVTPALHSMASRVILAISLELPQMTPAALSPDPHAYHALVQKIRDTAVQLGSSTTSAMSQSLNLVLSTTSGTDDQGSLRKVDMLIHPRFPPLLRPLPKVDSFALFRSEESAEEAEERQHLGLNVPLGQPKSVSAAIQDIHMDDSSKSAGLSIVPPLSTGLSITSHVSTAFPVERRPDVEALSLSMTTTAEFQRNLTSSLPPVTPRESATSFTHPSQASGLTEETNATTSEDLDLDEDMPSINLESDSDSE</sequence>
<evidence type="ECO:0000259" key="6">
    <source>
        <dbReference type="Pfam" id="PF08167"/>
    </source>
</evidence>
<evidence type="ECO:0000313" key="7">
    <source>
        <dbReference type="EMBL" id="KAJ4491892.1"/>
    </source>
</evidence>
<proteinExistence type="inferred from homology"/>
<protein>
    <recommendedName>
        <fullName evidence="3">Pre-rRNA-processing protein RIX1</fullName>
    </recommendedName>
</protein>
<dbReference type="InterPro" id="IPR012583">
    <property type="entry name" value="RIX1_N"/>
</dbReference>